<organism evidence="1 2">
    <name type="scientific">Arctium lappa</name>
    <name type="common">Greater burdock</name>
    <name type="synonym">Lappa major</name>
    <dbReference type="NCBI Taxonomy" id="4217"/>
    <lineage>
        <taxon>Eukaryota</taxon>
        <taxon>Viridiplantae</taxon>
        <taxon>Streptophyta</taxon>
        <taxon>Embryophyta</taxon>
        <taxon>Tracheophyta</taxon>
        <taxon>Spermatophyta</taxon>
        <taxon>Magnoliopsida</taxon>
        <taxon>eudicotyledons</taxon>
        <taxon>Gunneridae</taxon>
        <taxon>Pentapetalae</taxon>
        <taxon>asterids</taxon>
        <taxon>campanulids</taxon>
        <taxon>Asterales</taxon>
        <taxon>Asteraceae</taxon>
        <taxon>Carduoideae</taxon>
        <taxon>Cardueae</taxon>
        <taxon>Arctiinae</taxon>
        <taxon>Arctium</taxon>
    </lineage>
</organism>
<sequence>MEDLGEGLRTRSFRNEDYNTRRAFLTSYPLNFDHQETPASAPAPVPAHDDHDHDHHKKKKEVMKKIMVTMVEWGCGRWVVIRRFKHKVSFYVVACFPLVFKPPKPFISAA</sequence>
<gene>
    <name evidence="1" type="ORF">L6452_12810</name>
</gene>
<comment type="caution">
    <text evidence="1">The sequence shown here is derived from an EMBL/GenBank/DDBJ whole genome shotgun (WGS) entry which is preliminary data.</text>
</comment>
<reference evidence="1 2" key="2">
    <citation type="journal article" date="2022" name="Mol. Ecol. Resour.">
        <title>The genomes of chicory, endive, great burdock and yacon provide insights into Asteraceae paleo-polyploidization history and plant inulin production.</title>
        <authorList>
            <person name="Fan W."/>
            <person name="Wang S."/>
            <person name="Wang H."/>
            <person name="Wang A."/>
            <person name="Jiang F."/>
            <person name="Liu H."/>
            <person name="Zhao H."/>
            <person name="Xu D."/>
            <person name="Zhang Y."/>
        </authorList>
    </citation>
    <scope>NUCLEOTIDE SEQUENCE [LARGE SCALE GENOMIC DNA]</scope>
    <source>
        <strain evidence="2">cv. Niubang</strain>
    </source>
</reference>
<accession>A0ACB9CGF0</accession>
<evidence type="ECO:0000313" key="2">
    <source>
        <dbReference type="Proteomes" id="UP001055879"/>
    </source>
</evidence>
<evidence type="ECO:0000313" key="1">
    <source>
        <dbReference type="EMBL" id="KAI3733367.1"/>
    </source>
</evidence>
<dbReference type="Proteomes" id="UP001055879">
    <property type="component" value="Linkage Group LG04"/>
</dbReference>
<proteinExistence type="predicted"/>
<reference evidence="2" key="1">
    <citation type="journal article" date="2022" name="Mol. Ecol. Resour.">
        <title>The genomes of chicory, endive, great burdock and yacon provide insights into Asteraceae palaeo-polyploidization history and plant inulin production.</title>
        <authorList>
            <person name="Fan W."/>
            <person name="Wang S."/>
            <person name="Wang H."/>
            <person name="Wang A."/>
            <person name="Jiang F."/>
            <person name="Liu H."/>
            <person name="Zhao H."/>
            <person name="Xu D."/>
            <person name="Zhang Y."/>
        </authorList>
    </citation>
    <scope>NUCLEOTIDE SEQUENCE [LARGE SCALE GENOMIC DNA]</scope>
    <source>
        <strain evidence="2">cv. Niubang</strain>
    </source>
</reference>
<keyword evidence="2" id="KW-1185">Reference proteome</keyword>
<protein>
    <submittedName>
        <fullName evidence="1">Uncharacterized protein</fullName>
    </submittedName>
</protein>
<name>A0ACB9CGF0_ARCLA</name>
<dbReference type="EMBL" id="CM042050">
    <property type="protein sequence ID" value="KAI3733367.1"/>
    <property type="molecule type" value="Genomic_DNA"/>
</dbReference>